<feature type="non-terminal residue" evidence="1">
    <location>
        <position position="244"/>
    </location>
</feature>
<sequence length="244" mass="26841">MYHNRILCIIFTLILAIGITIHTAEAAESITVETSNDVYYSGDFVVVFGKVQTIFENTPITIQILNQGNIVGIAQIKTAQDGTYVASFNASGPLWVNDGTYQVSIAYAAKTAQTTFEFFKQTIDKSSAAFPVNIPNSGSFDIGYTIRGGEVNDITMNNDRYSLLVEITVSSSGNIILKLPRENFDAQKSDGVDDSFIILISKENNESKNFAQVEYEEIATSSDSRTIRIPLEEGDKQIEVIGTY</sequence>
<accession>A0A382WS20</accession>
<evidence type="ECO:0000313" key="1">
    <source>
        <dbReference type="EMBL" id="SVD61370.1"/>
    </source>
</evidence>
<reference evidence="1" key="1">
    <citation type="submission" date="2018-05" db="EMBL/GenBank/DDBJ databases">
        <authorList>
            <person name="Lanie J.A."/>
            <person name="Ng W.-L."/>
            <person name="Kazmierczak K.M."/>
            <person name="Andrzejewski T.M."/>
            <person name="Davidsen T.M."/>
            <person name="Wayne K.J."/>
            <person name="Tettelin H."/>
            <person name="Glass J.I."/>
            <person name="Rusch D."/>
            <person name="Podicherti R."/>
            <person name="Tsui H.-C.T."/>
            <person name="Winkler M.E."/>
        </authorList>
    </citation>
    <scope>NUCLEOTIDE SEQUENCE</scope>
</reference>
<dbReference type="AlphaFoldDB" id="A0A382WS20"/>
<dbReference type="EMBL" id="UINC01161911">
    <property type="protein sequence ID" value="SVD61370.1"/>
    <property type="molecule type" value="Genomic_DNA"/>
</dbReference>
<protein>
    <recommendedName>
        <fullName evidence="2">Macroglobulin domain-containing protein</fullName>
    </recommendedName>
</protein>
<proteinExistence type="predicted"/>
<name>A0A382WS20_9ZZZZ</name>
<evidence type="ECO:0008006" key="2">
    <source>
        <dbReference type="Google" id="ProtNLM"/>
    </source>
</evidence>
<organism evidence="1">
    <name type="scientific">marine metagenome</name>
    <dbReference type="NCBI Taxonomy" id="408172"/>
    <lineage>
        <taxon>unclassified sequences</taxon>
        <taxon>metagenomes</taxon>
        <taxon>ecological metagenomes</taxon>
    </lineage>
</organism>
<gene>
    <name evidence="1" type="ORF">METZ01_LOCUS414224</name>
</gene>